<protein>
    <submittedName>
        <fullName evidence="1">Uncharacterized protein</fullName>
    </submittedName>
</protein>
<name>A0A2G9UW40_TELCI</name>
<gene>
    <name evidence="1" type="ORF">TELCIR_03526</name>
</gene>
<dbReference type="EMBL" id="KZ345274">
    <property type="protein sequence ID" value="PIO74465.1"/>
    <property type="molecule type" value="Genomic_DNA"/>
</dbReference>
<proteinExistence type="predicted"/>
<keyword evidence="2" id="KW-1185">Reference proteome</keyword>
<accession>A0A2G9UW40</accession>
<sequence>MIAFCSSPDGFGTAVLDELGSYIDIYVGDPVLMSSTLYDDCDERLVIGLQREVSSVDKAMEFLHCEYESEGFLLNLAVVLLCWNKAMACVTNAESVVLDSLEHCVESSVVFVDGPAIDQYVVENFLLLARCSLPFYYDRAVQRIACKDKANSLFRSRG</sequence>
<dbReference type="Proteomes" id="UP000230423">
    <property type="component" value="Unassembled WGS sequence"/>
</dbReference>
<organism evidence="1 2">
    <name type="scientific">Teladorsagia circumcincta</name>
    <name type="common">Brown stomach worm</name>
    <name type="synonym">Ostertagia circumcincta</name>
    <dbReference type="NCBI Taxonomy" id="45464"/>
    <lineage>
        <taxon>Eukaryota</taxon>
        <taxon>Metazoa</taxon>
        <taxon>Ecdysozoa</taxon>
        <taxon>Nematoda</taxon>
        <taxon>Chromadorea</taxon>
        <taxon>Rhabditida</taxon>
        <taxon>Rhabditina</taxon>
        <taxon>Rhabditomorpha</taxon>
        <taxon>Strongyloidea</taxon>
        <taxon>Trichostrongylidae</taxon>
        <taxon>Teladorsagia</taxon>
    </lineage>
</organism>
<evidence type="ECO:0000313" key="2">
    <source>
        <dbReference type="Proteomes" id="UP000230423"/>
    </source>
</evidence>
<evidence type="ECO:0000313" key="1">
    <source>
        <dbReference type="EMBL" id="PIO74465.1"/>
    </source>
</evidence>
<dbReference type="AlphaFoldDB" id="A0A2G9UW40"/>
<reference evidence="1 2" key="1">
    <citation type="submission" date="2015-09" db="EMBL/GenBank/DDBJ databases">
        <title>Draft genome of the parasitic nematode Teladorsagia circumcincta isolate WARC Sus (inbred).</title>
        <authorList>
            <person name="Mitreva M."/>
        </authorList>
    </citation>
    <scope>NUCLEOTIDE SEQUENCE [LARGE SCALE GENOMIC DNA]</scope>
    <source>
        <strain evidence="1 2">S</strain>
    </source>
</reference>